<keyword evidence="1" id="KW-0732">Signal</keyword>
<keyword evidence="4" id="KW-1185">Reference proteome</keyword>
<dbReference type="PANTHER" id="PTHR30383">
    <property type="entry name" value="THIOESTERASE 1/PROTEASE 1/LYSOPHOSPHOLIPASE L1"/>
    <property type="match status" value="1"/>
</dbReference>
<dbReference type="Pfam" id="PF13472">
    <property type="entry name" value="Lipase_GDSL_2"/>
    <property type="match status" value="1"/>
</dbReference>
<dbReference type="Proteomes" id="UP000308707">
    <property type="component" value="Unassembled WGS sequence"/>
</dbReference>
<feature type="domain" description="SGNH hydrolase-type esterase" evidence="2">
    <location>
        <begin position="32"/>
        <end position="190"/>
    </location>
</feature>
<dbReference type="InterPro" id="IPR036514">
    <property type="entry name" value="SGNH_hydro_sf"/>
</dbReference>
<gene>
    <name evidence="3" type="ORF">FCE95_10480</name>
</gene>
<feature type="chain" id="PRO_5020637195" evidence="1">
    <location>
        <begin position="19"/>
        <end position="208"/>
    </location>
</feature>
<proteinExistence type="predicted"/>
<evidence type="ECO:0000256" key="1">
    <source>
        <dbReference type="SAM" id="SignalP"/>
    </source>
</evidence>
<reference evidence="3 4" key="1">
    <citation type="submission" date="2019-04" db="EMBL/GenBank/DDBJ databases">
        <title>Reference strain of H23.</title>
        <authorList>
            <person name="Luo X."/>
        </authorList>
    </citation>
    <scope>NUCLEOTIDE SEQUENCE [LARGE SCALE GENOMIC DNA]</scope>
    <source>
        <strain evidence="3 4">H23</strain>
    </source>
</reference>
<sequence length="208" mass="21955">MAALALALAWGPLAQAQAARAPAEAPAKTVLVMGDSLSAGYGLSAADGWVSLTAERIAETRPGWRVVNASISGETTAGGAARIVDAVVRHKPAVVVIELGANDGLRGLPLRDMKRNLARMIGASESVGAKVLLVGMRIPPNYGPEYAHGFERAYTDLAKLFDVPLLPFLLQPVAADRASFQNDNLHPVAAAQPKLRDHVWTALEPLLK</sequence>
<protein>
    <submittedName>
        <fullName evidence="3">Arylesterase</fullName>
    </submittedName>
</protein>
<dbReference type="GO" id="GO:0006629">
    <property type="term" value="P:lipid metabolic process"/>
    <property type="evidence" value="ECO:0007669"/>
    <property type="project" value="InterPro"/>
</dbReference>
<accession>A0A4U5JX96</accession>
<dbReference type="PROSITE" id="PS01098">
    <property type="entry name" value="LIPASE_GDSL_SER"/>
    <property type="match status" value="1"/>
</dbReference>
<dbReference type="GO" id="GO:0004622">
    <property type="term" value="F:phosphatidylcholine lysophospholipase activity"/>
    <property type="evidence" value="ECO:0007669"/>
    <property type="project" value="TreeGrafter"/>
</dbReference>
<name>A0A4U5JX96_9GAMM</name>
<dbReference type="InterPro" id="IPR008265">
    <property type="entry name" value="Lipase_GDSL_AS"/>
</dbReference>
<dbReference type="OrthoDB" id="9786188at2"/>
<dbReference type="InterPro" id="IPR051532">
    <property type="entry name" value="Ester_Hydrolysis_Enzymes"/>
</dbReference>
<dbReference type="PANTHER" id="PTHR30383:SF24">
    <property type="entry name" value="THIOESTERASE 1_PROTEASE 1_LYSOPHOSPHOLIPASE L1"/>
    <property type="match status" value="1"/>
</dbReference>
<organism evidence="3 4">
    <name type="scientific">Luteimonas gilva</name>
    <dbReference type="NCBI Taxonomy" id="2572684"/>
    <lineage>
        <taxon>Bacteria</taxon>
        <taxon>Pseudomonadati</taxon>
        <taxon>Pseudomonadota</taxon>
        <taxon>Gammaproteobacteria</taxon>
        <taxon>Lysobacterales</taxon>
        <taxon>Lysobacteraceae</taxon>
        <taxon>Luteimonas</taxon>
    </lineage>
</organism>
<dbReference type="EMBL" id="SZUA01000002">
    <property type="protein sequence ID" value="TKR31139.1"/>
    <property type="molecule type" value="Genomic_DNA"/>
</dbReference>
<feature type="signal peptide" evidence="1">
    <location>
        <begin position="1"/>
        <end position="18"/>
    </location>
</feature>
<dbReference type="InterPro" id="IPR013830">
    <property type="entry name" value="SGNH_hydro"/>
</dbReference>
<evidence type="ECO:0000313" key="3">
    <source>
        <dbReference type="EMBL" id="TKR31139.1"/>
    </source>
</evidence>
<dbReference type="CDD" id="cd01822">
    <property type="entry name" value="Lysophospholipase_L1_like"/>
    <property type="match status" value="1"/>
</dbReference>
<dbReference type="AlphaFoldDB" id="A0A4U5JX96"/>
<dbReference type="Gene3D" id="3.40.50.1110">
    <property type="entry name" value="SGNH hydrolase"/>
    <property type="match status" value="1"/>
</dbReference>
<evidence type="ECO:0000313" key="4">
    <source>
        <dbReference type="Proteomes" id="UP000308707"/>
    </source>
</evidence>
<comment type="caution">
    <text evidence="3">The sequence shown here is derived from an EMBL/GenBank/DDBJ whole genome shotgun (WGS) entry which is preliminary data.</text>
</comment>
<dbReference type="SUPFAM" id="SSF52266">
    <property type="entry name" value="SGNH hydrolase"/>
    <property type="match status" value="1"/>
</dbReference>
<evidence type="ECO:0000259" key="2">
    <source>
        <dbReference type="Pfam" id="PF13472"/>
    </source>
</evidence>